<dbReference type="PANTHER" id="PTHR47150:SF5">
    <property type="entry name" value="OS07G0546750 PROTEIN"/>
    <property type="match status" value="1"/>
</dbReference>
<dbReference type="Proteomes" id="UP000268093">
    <property type="component" value="Unassembled WGS sequence"/>
</dbReference>
<evidence type="ECO:0000313" key="2">
    <source>
        <dbReference type="EMBL" id="RUP47819.1"/>
    </source>
</evidence>
<feature type="signal peptide" evidence="1">
    <location>
        <begin position="1"/>
        <end position="15"/>
    </location>
</feature>
<protein>
    <submittedName>
        <fullName evidence="2">Uncharacterized protein</fullName>
    </submittedName>
</protein>
<dbReference type="PANTHER" id="PTHR47150">
    <property type="entry name" value="OS12G0169200 PROTEIN"/>
    <property type="match status" value="1"/>
</dbReference>
<gene>
    <name evidence="2" type="ORF">BC936DRAFT_145297</name>
</gene>
<dbReference type="EMBL" id="RBNI01004066">
    <property type="protein sequence ID" value="RUP47819.1"/>
    <property type="molecule type" value="Genomic_DNA"/>
</dbReference>
<reference evidence="2 3" key="1">
    <citation type="journal article" date="2018" name="New Phytol.">
        <title>Phylogenomics of Endogonaceae and evolution of mycorrhizas within Mucoromycota.</title>
        <authorList>
            <person name="Chang Y."/>
            <person name="Desiro A."/>
            <person name="Na H."/>
            <person name="Sandor L."/>
            <person name="Lipzen A."/>
            <person name="Clum A."/>
            <person name="Barry K."/>
            <person name="Grigoriev I.V."/>
            <person name="Martin F.M."/>
            <person name="Stajich J.E."/>
            <person name="Smith M.E."/>
            <person name="Bonito G."/>
            <person name="Spatafora J.W."/>
        </authorList>
    </citation>
    <scope>NUCLEOTIDE SEQUENCE [LARGE SCALE GENOMIC DNA]</scope>
    <source>
        <strain evidence="2 3">GMNB39</strain>
    </source>
</reference>
<sequence length="73" mass="8407">MHYLLFLHIVEAVEAYDAYFQQKPDTLENLGLLFIQKYTTAICQLTYGMPANAIDKYVQIAKTIAIKNLKCFC</sequence>
<dbReference type="OrthoDB" id="2287304at2759"/>
<organism evidence="2 3">
    <name type="scientific">Jimgerdemannia flammicorona</name>
    <dbReference type="NCBI Taxonomy" id="994334"/>
    <lineage>
        <taxon>Eukaryota</taxon>
        <taxon>Fungi</taxon>
        <taxon>Fungi incertae sedis</taxon>
        <taxon>Mucoromycota</taxon>
        <taxon>Mucoromycotina</taxon>
        <taxon>Endogonomycetes</taxon>
        <taxon>Endogonales</taxon>
        <taxon>Endogonaceae</taxon>
        <taxon>Jimgerdemannia</taxon>
    </lineage>
</organism>
<accession>A0A433DAD6</accession>
<name>A0A433DAD6_9FUNG</name>
<evidence type="ECO:0000313" key="3">
    <source>
        <dbReference type="Proteomes" id="UP000268093"/>
    </source>
</evidence>
<proteinExistence type="predicted"/>
<dbReference type="AlphaFoldDB" id="A0A433DAD6"/>
<keyword evidence="3" id="KW-1185">Reference proteome</keyword>
<keyword evidence="1" id="KW-0732">Signal</keyword>
<feature type="chain" id="PRO_5019376947" evidence="1">
    <location>
        <begin position="16"/>
        <end position="73"/>
    </location>
</feature>
<comment type="caution">
    <text evidence="2">The sequence shown here is derived from an EMBL/GenBank/DDBJ whole genome shotgun (WGS) entry which is preliminary data.</text>
</comment>
<evidence type="ECO:0000256" key="1">
    <source>
        <dbReference type="SAM" id="SignalP"/>
    </source>
</evidence>